<accession>L1IHL8</accession>
<dbReference type="AlphaFoldDB" id="L1IHL8"/>
<feature type="domain" description="RWP-RK" evidence="6">
    <location>
        <begin position="1"/>
        <end position="72"/>
    </location>
</feature>
<feature type="compositionally biased region" description="Basic and acidic residues" evidence="5">
    <location>
        <begin position="99"/>
        <end position="115"/>
    </location>
</feature>
<dbReference type="Proteomes" id="UP000011087">
    <property type="component" value="Unassembled WGS sequence"/>
</dbReference>
<organism evidence="7">
    <name type="scientific">Guillardia theta (strain CCMP2712)</name>
    <name type="common">Cryptophyte</name>
    <dbReference type="NCBI Taxonomy" id="905079"/>
    <lineage>
        <taxon>Eukaryota</taxon>
        <taxon>Cryptophyceae</taxon>
        <taxon>Pyrenomonadales</taxon>
        <taxon>Geminigeraceae</taxon>
        <taxon>Guillardia</taxon>
    </lineage>
</organism>
<dbReference type="EnsemblProtists" id="EKX35738">
    <property type="protein sequence ID" value="EKX35738"/>
    <property type="gene ID" value="GUITHDRAFT_118123"/>
</dbReference>
<keyword evidence="9" id="KW-1185">Reference proteome</keyword>
<gene>
    <name evidence="7" type="ORF">GUITHDRAFT_118123</name>
</gene>
<dbReference type="KEGG" id="gtt:GUITHDRAFT_118123"/>
<evidence type="ECO:0000313" key="9">
    <source>
        <dbReference type="Proteomes" id="UP000011087"/>
    </source>
</evidence>
<protein>
    <recommendedName>
        <fullName evidence="6">RWP-RK domain-containing protein</fullName>
    </recommendedName>
</protein>
<reference evidence="9" key="2">
    <citation type="submission" date="2012-11" db="EMBL/GenBank/DDBJ databases">
        <authorList>
            <person name="Kuo A."/>
            <person name="Curtis B.A."/>
            <person name="Tanifuji G."/>
            <person name="Burki F."/>
            <person name="Gruber A."/>
            <person name="Irimia M."/>
            <person name="Maruyama S."/>
            <person name="Arias M.C."/>
            <person name="Ball S.G."/>
            <person name="Gile G.H."/>
            <person name="Hirakawa Y."/>
            <person name="Hopkins J.F."/>
            <person name="Rensing S.A."/>
            <person name="Schmutz J."/>
            <person name="Symeonidi A."/>
            <person name="Elias M."/>
            <person name="Eveleigh R.J."/>
            <person name="Herman E.K."/>
            <person name="Klute M.J."/>
            <person name="Nakayama T."/>
            <person name="Obornik M."/>
            <person name="Reyes-Prieto A."/>
            <person name="Armbrust E.V."/>
            <person name="Aves S.J."/>
            <person name="Beiko R.G."/>
            <person name="Coutinho P."/>
            <person name="Dacks J.B."/>
            <person name="Durnford D.G."/>
            <person name="Fast N.M."/>
            <person name="Green B.R."/>
            <person name="Grisdale C."/>
            <person name="Hempe F."/>
            <person name="Henrissat B."/>
            <person name="Hoppner M.P."/>
            <person name="Ishida K.-I."/>
            <person name="Kim E."/>
            <person name="Koreny L."/>
            <person name="Kroth P.G."/>
            <person name="Liu Y."/>
            <person name="Malik S.-B."/>
            <person name="Maier U.G."/>
            <person name="McRose D."/>
            <person name="Mock T."/>
            <person name="Neilson J.A."/>
            <person name="Onodera N.T."/>
            <person name="Poole A.M."/>
            <person name="Pritham E.J."/>
            <person name="Richards T.A."/>
            <person name="Rocap G."/>
            <person name="Roy S.W."/>
            <person name="Sarai C."/>
            <person name="Schaack S."/>
            <person name="Shirato S."/>
            <person name="Slamovits C.H."/>
            <person name="Spencer D.F."/>
            <person name="Suzuki S."/>
            <person name="Worden A.Z."/>
            <person name="Zauner S."/>
            <person name="Barry K."/>
            <person name="Bell C."/>
            <person name="Bharti A.K."/>
            <person name="Crow J.A."/>
            <person name="Grimwood J."/>
            <person name="Kramer R."/>
            <person name="Lindquist E."/>
            <person name="Lucas S."/>
            <person name="Salamov A."/>
            <person name="McFadden G.I."/>
            <person name="Lane C.E."/>
            <person name="Keeling P.J."/>
            <person name="Gray M.W."/>
            <person name="Grigoriev I.V."/>
            <person name="Archibald J.M."/>
        </authorList>
    </citation>
    <scope>NUCLEOTIDE SEQUENCE</scope>
    <source>
        <strain evidence="9">CCMP2712</strain>
    </source>
</reference>
<keyword evidence="2" id="KW-0238">DNA-binding</keyword>
<keyword evidence="4" id="KW-0539">Nucleus</keyword>
<dbReference type="HOGENOM" id="CLU_092984_0_2_1"/>
<dbReference type="GeneID" id="17292475"/>
<evidence type="ECO:0000256" key="1">
    <source>
        <dbReference type="ARBA" id="ARBA00023015"/>
    </source>
</evidence>
<dbReference type="GO" id="GO:0003677">
    <property type="term" value="F:DNA binding"/>
    <property type="evidence" value="ECO:0007669"/>
    <property type="project" value="UniProtKB-KW"/>
</dbReference>
<evidence type="ECO:0000259" key="6">
    <source>
        <dbReference type="PROSITE" id="PS51519"/>
    </source>
</evidence>
<dbReference type="RefSeq" id="XP_005822718.1">
    <property type="nucleotide sequence ID" value="XM_005822661.1"/>
</dbReference>
<feature type="region of interest" description="Disordered" evidence="5">
    <location>
        <begin position="64"/>
        <end position="84"/>
    </location>
</feature>
<dbReference type="PaxDb" id="55529-EKX35738"/>
<feature type="region of interest" description="Disordered" evidence="5">
    <location>
        <begin position="99"/>
        <end position="155"/>
    </location>
</feature>
<dbReference type="EMBL" id="JH993085">
    <property type="protein sequence ID" value="EKX35738.1"/>
    <property type="molecule type" value="Genomic_DNA"/>
</dbReference>
<evidence type="ECO:0000313" key="8">
    <source>
        <dbReference type="EnsemblProtists" id="EKX35738"/>
    </source>
</evidence>
<feature type="compositionally biased region" description="Acidic residues" evidence="5">
    <location>
        <begin position="73"/>
        <end position="83"/>
    </location>
</feature>
<reference evidence="7 9" key="1">
    <citation type="journal article" date="2012" name="Nature">
        <title>Algal genomes reveal evolutionary mosaicism and the fate of nucleomorphs.</title>
        <authorList>
            <consortium name="DOE Joint Genome Institute"/>
            <person name="Curtis B.A."/>
            <person name="Tanifuji G."/>
            <person name="Burki F."/>
            <person name="Gruber A."/>
            <person name="Irimia M."/>
            <person name="Maruyama S."/>
            <person name="Arias M.C."/>
            <person name="Ball S.G."/>
            <person name="Gile G.H."/>
            <person name="Hirakawa Y."/>
            <person name="Hopkins J.F."/>
            <person name="Kuo A."/>
            <person name="Rensing S.A."/>
            <person name="Schmutz J."/>
            <person name="Symeonidi A."/>
            <person name="Elias M."/>
            <person name="Eveleigh R.J."/>
            <person name="Herman E.K."/>
            <person name="Klute M.J."/>
            <person name="Nakayama T."/>
            <person name="Obornik M."/>
            <person name="Reyes-Prieto A."/>
            <person name="Armbrust E.V."/>
            <person name="Aves S.J."/>
            <person name="Beiko R.G."/>
            <person name="Coutinho P."/>
            <person name="Dacks J.B."/>
            <person name="Durnford D.G."/>
            <person name="Fast N.M."/>
            <person name="Green B.R."/>
            <person name="Grisdale C.J."/>
            <person name="Hempel F."/>
            <person name="Henrissat B."/>
            <person name="Hoppner M.P."/>
            <person name="Ishida K."/>
            <person name="Kim E."/>
            <person name="Koreny L."/>
            <person name="Kroth P.G."/>
            <person name="Liu Y."/>
            <person name="Malik S.B."/>
            <person name="Maier U.G."/>
            <person name="McRose D."/>
            <person name="Mock T."/>
            <person name="Neilson J.A."/>
            <person name="Onodera N.T."/>
            <person name="Poole A.M."/>
            <person name="Pritham E.J."/>
            <person name="Richards T.A."/>
            <person name="Rocap G."/>
            <person name="Roy S.W."/>
            <person name="Sarai C."/>
            <person name="Schaack S."/>
            <person name="Shirato S."/>
            <person name="Slamovits C.H."/>
            <person name="Spencer D.F."/>
            <person name="Suzuki S."/>
            <person name="Worden A.Z."/>
            <person name="Zauner S."/>
            <person name="Barry K."/>
            <person name="Bell C."/>
            <person name="Bharti A.K."/>
            <person name="Crow J.A."/>
            <person name="Grimwood J."/>
            <person name="Kramer R."/>
            <person name="Lindquist E."/>
            <person name="Lucas S."/>
            <person name="Salamov A."/>
            <person name="McFadden G.I."/>
            <person name="Lane C.E."/>
            <person name="Keeling P.J."/>
            <person name="Gray M.W."/>
            <person name="Grigoriev I.V."/>
            <person name="Archibald J.M."/>
        </authorList>
    </citation>
    <scope>NUCLEOTIDE SEQUENCE</scope>
    <source>
        <strain evidence="7 9">CCMP2712</strain>
    </source>
</reference>
<evidence type="ECO:0000313" key="7">
    <source>
        <dbReference type="EMBL" id="EKX35738.1"/>
    </source>
</evidence>
<evidence type="ECO:0000256" key="2">
    <source>
        <dbReference type="ARBA" id="ARBA00023125"/>
    </source>
</evidence>
<reference evidence="8" key="3">
    <citation type="submission" date="2015-06" db="UniProtKB">
        <authorList>
            <consortium name="EnsemblProtists"/>
        </authorList>
    </citation>
    <scope>IDENTIFICATION</scope>
</reference>
<sequence length="184" mass="20831">MSITRASLEALFCMRQVHAAEHLEISLTALKNACKSLGIDRWPYSKGPTQGIATPCQTAAFHVKDSPRLSEGKEDEDEIEDKDDGYVVNVSTEDSELLHVESHRPLELDQPDSDHNMYIPPSWSPQDLYLEPRDSNPLMAESDPPEQHDGDSADEPMELTREWIEWFVGLAHDDPTIDMDVDWT</sequence>
<evidence type="ECO:0000256" key="3">
    <source>
        <dbReference type="ARBA" id="ARBA00023163"/>
    </source>
</evidence>
<dbReference type="InterPro" id="IPR003035">
    <property type="entry name" value="RWP-RK_dom"/>
</dbReference>
<evidence type="ECO:0000256" key="5">
    <source>
        <dbReference type="SAM" id="MobiDB-lite"/>
    </source>
</evidence>
<dbReference type="PROSITE" id="PS51519">
    <property type="entry name" value="RWP_RK"/>
    <property type="match status" value="1"/>
</dbReference>
<keyword evidence="1" id="KW-0805">Transcription regulation</keyword>
<name>L1IHL8_GUITC</name>
<keyword evidence="3" id="KW-0804">Transcription</keyword>
<proteinExistence type="predicted"/>
<evidence type="ECO:0000256" key="4">
    <source>
        <dbReference type="ARBA" id="ARBA00023242"/>
    </source>
</evidence>
<dbReference type="Pfam" id="PF02042">
    <property type="entry name" value="RWP-RK"/>
    <property type="match status" value="1"/>
</dbReference>